<proteinExistence type="predicted"/>
<dbReference type="EnsemblMetazoa" id="PPA00984.1">
    <property type="protein sequence ID" value="PPA00984.1"/>
    <property type="gene ID" value="WBGene00090538"/>
</dbReference>
<protein>
    <submittedName>
        <fullName evidence="1">Uncharacterized protein</fullName>
    </submittedName>
</protein>
<reference evidence="1" key="2">
    <citation type="submission" date="2022-06" db="UniProtKB">
        <authorList>
            <consortium name="EnsemblMetazoa"/>
        </authorList>
    </citation>
    <scope>IDENTIFICATION</scope>
    <source>
        <strain evidence="1">PS312</strain>
    </source>
</reference>
<evidence type="ECO:0000313" key="2">
    <source>
        <dbReference type="Proteomes" id="UP000005239"/>
    </source>
</evidence>
<sequence length="272" mass="30140">MLLLLLITVVGARVCYPPTTTRTPYDILDTATVETKRGCEMLCTANATCVGISFKDVGLNSSCTLLSTRVANEICIAPTEIYLKQDTNCSDRTDITAEYGVDPCIDEAVPSAFRSIGSQMICTFNKGDLLFILLENFQTFPTRTNLEIYKKIIHADGRRITLDNEKWNTLEKTDDMWAYRFGTESFPIVAAMCVRAGSTKCPCAPLINLPNIGYPALPDRVNPCAANTWLYWNVAKSPTYGAIVACKAGLWLLWMRNGDRNWGVTGLSCYPV</sequence>
<accession>A0A8R1U539</accession>
<dbReference type="OrthoDB" id="9628807at2759"/>
<name>A0A2A6BVH0_PRIPA</name>
<organism evidence="1 2">
    <name type="scientific">Pristionchus pacificus</name>
    <name type="common">Parasitic nematode worm</name>
    <dbReference type="NCBI Taxonomy" id="54126"/>
    <lineage>
        <taxon>Eukaryota</taxon>
        <taxon>Metazoa</taxon>
        <taxon>Ecdysozoa</taxon>
        <taxon>Nematoda</taxon>
        <taxon>Chromadorea</taxon>
        <taxon>Rhabditida</taxon>
        <taxon>Rhabditina</taxon>
        <taxon>Diplogasteromorpha</taxon>
        <taxon>Diplogasteroidea</taxon>
        <taxon>Neodiplogasteridae</taxon>
        <taxon>Pristionchus</taxon>
    </lineage>
</organism>
<gene>
    <name evidence="1" type="primary">WBGene00090538</name>
</gene>
<reference evidence="2" key="1">
    <citation type="journal article" date="2008" name="Nat. Genet.">
        <title>The Pristionchus pacificus genome provides a unique perspective on nematode lifestyle and parasitism.</title>
        <authorList>
            <person name="Dieterich C."/>
            <person name="Clifton S.W."/>
            <person name="Schuster L.N."/>
            <person name="Chinwalla A."/>
            <person name="Delehaunty K."/>
            <person name="Dinkelacker I."/>
            <person name="Fulton L."/>
            <person name="Fulton R."/>
            <person name="Godfrey J."/>
            <person name="Minx P."/>
            <person name="Mitreva M."/>
            <person name="Roeseler W."/>
            <person name="Tian H."/>
            <person name="Witte H."/>
            <person name="Yang S.P."/>
            <person name="Wilson R.K."/>
            <person name="Sommer R.J."/>
        </authorList>
    </citation>
    <scope>NUCLEOTIDE SEQUENCE [LARGE SCALE GENOMIC DNA]</scope>
    <source>
        <strain evidence="2">PS312</strain>
    </source>
</reference>
<accession>A0A2A6BVH0</accession>
<keyword evidence="2" id="KW-1185">Reference proteome</keyword>
<dbReference type="AlphaFoldDB" id="A0A2A6BVH0"/>
<dbReference type="Proteomes" id="UP000005239">
    <property type="component" value="Unassembled WGS sequence"/>
</dbReference>
<evidence type="ECO:0000313" key="1">
    <source>
        <dbReference type="EnsemblMetazoa" id="PPA00984.1"/>
    </source>
</evidence>